<keyword evidence="3" id="KW-0378">Hydrolase</keyword>
<dbReference type="STRING" id="51670.SAMN04488557_2052"/>
<dbReference type="InterPro" id="IPR041636">
    <property type="entry name" value="RNase_J_C"/>
</dbReference>
<dbReference type="PANTHER" id="PTHR43694:SF1">
    <property type="entry name" value="RIBONUCLEASE J"/>
    <property type="match status" value="1"/>
</dbReference>
<evidence type="ECO:0000313" key="8">
    <source>
        <dbReference type="EMBL" id="SFV33612.1"/>
    </source>
</evidence>
<dbReference type="GO" id="GO:0046872">
    <property type="term" value="F:metal ion binding"/>
    <property type="evidence" value="ECO:0007669"/>
    <property type="project" value="UniProtKB-KW"/>
</dbReference>
<dbReference type="InterPro" id="IPR055132">
    <property type="entry name" value="RNase_J_b_CASP"/>
</dbReference>
<evidence type="ECO:0000256" key="3">
    <source>
        <dbReference type="ARBA" id="ARBA00022801"/>
    </source>
</evidence>
<dbReference type="Pfam" id="PF07521">
    <property type="entry name" value="RMMBL"/>
    <property type="match status" value="1"/>
</dbReference>
<protein>
    <submittedName>
        <fullName evidence="8">Ribonuclease J</fullName>
    </submittedName>
</protein>
<dbReference type="CDD" id="cd07714">
    <property type="entry name" value="RNaseJ_MBL-fold"/>
    <property type="match status" value="1"/>
</dbReference>
<dbReference type="AlphaFoldDB" id="A0A1I7NG11"/>
<evidence type="ECO:0000256" key="4">
    <source>
        <dbReference type="ARBA" id="ARBA00022833"/>
    </source>
</evidence>
<dbReference type="Gene3D" id="3.40.50.10710">
    <property type="entry name" value="Metallo-hydrolase/oxidoreductase"/>
    <property type="match status" value="1"/>
</dbReference>
<dbReference type="Pfam" id="PF17770">
    <property type="entry name" value="RNase_J_C"/>
    <property type="match status" value="1"/>
</dbReference>
<evidence type="ECO:0000256" key="2">
    <source>
        <dbReference type="ARBA" id="ARBA00022723"/>
    </source>
</evidence>
<dbReference type="RefSeq" id="WP_092867588.1">
    <property type="nucleotide sequence ID" value="NZ_FPCH01000002.1"/>
</dbReference>
<organism evidence="8 9">
    <name type="scientific">Hyphomicrobium facile</name>
    <dbReference type="NCBI Taxonomy" id="51670"/>
    <lineage>
        <taxon>Bacteria</taxon>
        <taxon>Pseudomonadati</taxon>
        <taxon>Pseudomonadota</taxon>
        <taxon>Alphaproteobacteria</taxon>
        <taxon>Hyphomicrobiales</taxon>
        <taxon>Hyphomicrobiaceae</taxon>
        <taxon>Hyphomicrobium</taxon>
    </lineage>
</organism>
<accession>A0A1I7NG11</accession>
<proteinExistence type="predicted"/>
<evidence type="ECO:0000256" key="6">
    <source>
        <dbReference type="ARBA" id="ARBA00022884"/>
    </source>
</evidence>
<gene>
    <name evidence="8" type="ORF">SAMN04488557_2052</name>
</gene>
<dbReference type="Gene3D" id="3.60.15.10">
    <property type="entry name" value="Ribonuclease Z/Hydroxyacylglutathione hydrolase-like"/>
    <property type="match status" value="1"/>
</dbReference>
<dbReference type="Pfam" id="PF22505">
    <property type="entry name" value="RNase_J_b_CASP"/>
    <property type="match status" value="1"/>
</dbReference>
<name>A0A1I7NG11_9HYPH</name>
<keyword evidence="1" id="KW-0540">Nuclease</keyword>
<keyword evidence="9" id="KW-1185">Reference proteome</keyword>
<dbReference type="Proteomes" id="UP000199423">
    <property type="component" value="Unassembled WGS sequence"/>
</dbReference>
<evidence type="ECO:0000313" key="9">
    <source>
        <dbReference type="Proteomes" id="UP000199423"/>
    </source>
</evidence>
<evidence type="ECO:0000256" key="1">
    <source>
        <dbReference type="ARBA" id="ARBA00022722"/>
    </source>
</evidence>
<keyword evidence="5" id="KW-0269">Exonuclease</keyword>
<dbReference type="GO" id="GO:0003723">
    <property type="term" value="F:RNA binding"/>
    <property type="evidence" value="ECO:0007669"/>
    <property type="project" value="UniProtKB-KW"/>
</dbReference>
<sequence length="570" mass="61275">MSERAPSSRSGSSRPDELVFMALGGLGEIGMNVYLYGFGPPRARSWLMVDLGVTFPHESEPGADVVLPDLRFITAERKNLVGLVLTHAHEDHVGAIIDLWPSLECPIFATPFTAGMLKMKVGEYGGSLSLPIKEVPLSGRFNAGPFEVEFVSVTHSIPEPNGLAIRTPAGLVFHTGDWKLDPTPVVGRPHDAGRLEALGDEGVLAMVGDSTNAMREGRSASETDVAKTLRKLIADAPRCVAVTLFASNVARVASIASAAHAAGRTLVVAGRALHRIIEVAIETGYLPKGFTYLDQQRFSDLPRDKVLVLCTGSQGETRAAMARIAENEHPDISLDKGDIVIFSSRTIPGNEKAVSRIQNGLARLGVDIITDSEALVHVTGHPRRDELKDMYGWIRPKIAIPMHGEARHLREHAKLARACGVGETFTIVDGDVLKLWPGPAAVIDQAPVGRLYRDGNLIVPDAEGPVKSRRKLSFVGIAVVAMALSRRGEIIGEPGVVLEGIPAADRDGESMREIVLDAIDGTLRSIPPKRRGDHGMVQDAVLRAVRSAINEAWGKKPVVKVLVSVVDGRN</sequence>
<dbReference type="Gene3D" id="3.10.20.580">
    <property type="match status" value="1"/>
</dbReference>
<feature type="domain" description="Metallo-beta-lactamase" evidence="7">
    <location>
        <begin position="30"/>
        <end position="229"/>
    </location>
</feature>
<keyword evidence="6" id="KW-0694">RNA-binding</keyword>
<dbReference type="PANTHER" id="PTHR43694">
    <property type="entry name" value="RIBONUCLEASE J"/>
    <property type="match status" value="1"/>
</dbReference>
<dbReference type="InterPro" id="IPR011108">
    <property type="entry name" value="RMMBL"/>
</dbReference>
<dbReference type="InterPro" id="IPR042173">
    <property type="entry name" value="RNase_J_2"/>
</dbReference>
<dbReference type="InterPro" id="IPR036866">
    <property type="entry name" value="RibonucZ/Hydroxyglut_hydro"/>
</dbReference>
<dbReference type="OrthoDB" id="9770211at2"/>
<evidence type="ECO:0000256" key="5">
    <source>
        <dbReference type="ARBA" id="ARBA00022839"/>
    </source>
</evidence>
<dbReference type="EMBL" id="FPCH01000002">
    <property type="protein sequence ID" value="SFV33612.1"/>
    <property type="molecule type" value="Genomic_DNA"/>
</dbReference>
<dbReference type="SUPFAM" id="SSF56281">
    <property type="entry name" value="Metallo-hydrolase/oxidoreductase"/>
    <property type="match status" value="1"/>
</dbReference>
<evidence type="ECO:0000259" key="7">
    <source>
        <dbReference type="SMART" id="SM00849"/>
    </source>
</evidence>
<keyword evidence="4" id="KW-0862">Zinc</keyword>
<dbReference type="SMART" id="SM00849">
    <property type="entry name" value="Lactamase_B"/>
    <property type="match status" value="1"/>
</dbReference>
<reference evidence="9" key="1">
    <citation type="submission" date="2016-10" db="EMBL/GenBank/DDBJ databases">
        <authorList>
            <person name="Varghese N."/>
            <person name="Submissions S."/>
        </authorList>
    </citation>
    <scope>NUCLEOTIDE SEQUENCE [LARGE SCALE GENOMIC DNA]</scope>
    <source>
        <strain evidence="9">DSM 1565</strain>
    </source>
</reference>
<dbReference type="Pfam" id="PF12706">
    <property type="entry name" value="Lactamase_B_2"/>
    <property type="match status" value="1"/>
</dbReference>
<keyword evidence="2" id="KW-0479">Metal-binding</keyword>
<dbReference type="InterPro" id="IPR001279">
    <property type="entry name" value="Metallo-B-lactamas"/>
</dbReference>
<dbReference type="GO" id="GO:0004527">
    <property type="term" value="F:exonuclease activity"/>
    <property type="evidence" value="ECO:0007669"/>
    <property type="project" value="UniProtKB-KW"/>
</dbReference>